<accession>A0ABT5YHZ3</accession>
<gene>
    <name evidence="1" type="ORF">P2G67_01065</name>
</gene>
<dbReference type="RefSeq" id="WP_275819156.1">
    <property type="nucleotide sequence ID" value="NZ_JARHUD010000001.1"/>
</dbReference>
<evidence type="ECO:0000313" key="2">
    <source>
        <dbReference type="Proteomes" id="UP001215503"/>
    </source>
</evidence>
<dbReference type="Proteomes" id="UP001215503">
    <property type="component" value="Unassembled WGS sequence"/>
</dbReference>
<sequence>MTKKTEITRDDIWPMERYEAERKGLRKQLVEQKRNRRCEVGPVCTFYFESYETMWAQIHEMLYIEKGGEEQIADELSAYNPLIPKGNELCATVMFEIDDPVRRKAFLSRLGGVEETAFFEFDGHRVLGKPEEDVDRTTADGKASSVQFIHFTFTPEQIEAFKTPETRVILGFSHPQYSHMVVLNEATREALAGDFA</sequence>
<evidence type="ECO:0000313" key="1">
    <source>
        <dbReference type="EMBL" id="MDF2094561.1"/>
    </source>
</evidence>
<comment type="caution">
    <text evidence="1">The sequence shown here is derived from an EMBL/GenBank/DDBJ whole genome shotgun (WGS) entry which is preliminary data.</text>
</comment>
<protein>
    <submittedName>
        <fullName evidence="1">DUF3501 family protein</fullName>
    </submittedName>
</protein>
<keyword evidence="2" id="KW-1185">Reference proteome</keyword>
<organism evidence="1 2">
    <name type="scientific">Aquibaculum arenosum</name>
    <dbReference type="NCBI Taxonomy" id="3032591"/>
    <lineage>
        <taxon>Bacteria</taxon>
        <taxon>Pseudomonadati</taxon>
        <taxon>Pseudomonadota</taxon>
        <taxon>Alphaproteobacteria</taxon>
        <taxon>Rhodospirillales</taxon>
        <taxon>Rhodovibrionaceae</taxon>
        <taxon>Aquibaculum</taxon>
    </lineage>
</organism>
<name>A0ABT5YHZ3_9PROT</name>
<dbReference type="Pfam" id="PF12007">
    <property type="entry name" value="DUF3501"/>
    <property type="match status" value="1"/>
</dbReference>
<dbReference type="InterPro" id="IPR021890">
    <property type="entry name" value="DUF3501"/>
</dbReference>
<proteinExistence type="predicted"/>
<dbReference type="EMBL" id="JARHUD010000001">
    <property type="protein sequence ID" value="MDF2094561.1"/>
    <property type="molecule type" value="Genomic_DNA"/>
</dbReference>
<reference evidence="1 2" key="1">
    <citation type="submission" date="2023-03" db="EMBL/GenBank/DDBJ databases">
        <title>Fodinicurvata sp. CAU 1616 isolated from sea sendiment.</title>
        <authorList>
            <person name="Kim W."/>
        </authorList>
    </citation>
    <scope>NUCLEOTIDE SEQUENCE [LARGE SCALE GENOMIC DNA]</scope>
    <source>
        <strain evidence="1 2">CAU 1616</strain>
    </source>
</reference>